<name>A0A8J8MGR6_9FIRM</name>
<keyword evidence="2" id="KW-0732">Signal</keyword>
<protein>
    <submittedName>
        <fullName evidence="4">S-layer homology domain-containing protein</fullName>
    </submittedName>
</protein>
<dbReference type="PROSITE" id="PS51272">
    <property type="entry name" value="SLH"/>
    <property type="match status" value="3"/>
</dbReference>
<evidence type="ECO:0000259" key="3">
    <source>
        <dbReference type="PROSITE" id="PS51272"/>
    </source>
</evidence>
<keyword evidence="1" id="KW-0677">Repeat</keyword>
<feature type="domain" description="SLH" evidence="3">
    <location>
        <begin position="181"/>
        <end position="243"/>
    </location>
</feature>
<dbReference type="EMBL" id="CP058649">
    <property type="protein sequence ID" value="QUI21202.1"/>
    <property type="molecule type" value="Genomic_DNA"/>
</dbReference>
<feature type="chain" id="PRO_5035317162" evidence="2">
    <location>
        <begin position="27"/>
        <end position="562"/>
    </location>
</feature>
<feature type="domain" description="SLH" evidence="3">
    <location>
        <begin position="115"/>
        <end position="178"/>
    </location>
</feature>
<evidence type="ECO:0000256" key="1">
    <source>
        <dbReference type="ARBA" id="ARBA00022737"/>
    </source>
</evidence>
<sequence length="562" mass="63562">MKKFRSMRIIGLILVVSLLLSNVAMAKRDDNKGRDKSSYTSWNKKWEHKNTKRFDDVDKQYWANQYIERMAAKNLIMGDGNGRFNPYQSTKNIEAIAMIIRIMGWEDEAKAIKKLPDGFKHLKVPKWSIGYIVLAYKKGLINDAEIEFFNADESIKRYVVAKYIIRALGMEEEALASMDKPLDYKDAGSIPLGNSGYIYLISKLELMSGYKNKFRPNAIFSRAEMATLFSRLDDKIESEDDKVEMGEYVQVVNGIITITKDGGQERYLLSENVLIYDMDGKEIAISDLQVGSTLQLEFYDHKVVYIETIEKETDKILQMYDGNVIKVVEAANESIITILDDGVTRSFVLGNETVIKKEGHSGVLQVSDIKINDMVKIIEITEGNHVMITEVEIQVSEPITTVYEGPVYALTETTTDKLITILKDNKEKTFVIKDETVIKVEGKDETVEVSDINIGDTVKITEVEDHDAVTVTEIEIQVEEPVTQYYEGQVISLAETTTEYLITIRVANVEKTFAVGEDVVMKREDSNETITIDDIAINDDVKITEVTVGDDANVTEITLLDD</sequence>
<dbReference type="InterPro" id="IPR001119">
    <property type="entry name" value="SLH_dom"/>
</dbReference>
<evidence type="ECO:0000313" key="4">
    <source>
        <dbReference type="EMBL" id="QUI21202.1"/>
    </source>
</evidence>
<accession>A0A8J8MGR6</accession>
<dbReference type="AlphaFoldDB" id="A0A8J8MGR6"/>
<reference evidence="4" key="1">
    <citation type="submission" date="2020-07" db="EMBL/GenBank/DDBJ databases">
        <title>Vallitalea pronyensis genome.</title>
        <authorList>
            <person name="Postec A."/>
        </authorList>
    </citation>
    <scope>NUCLEOTIDE SEQUENCE</scope>
    <source>
        <strain evidence="4">FatNI3</strain>
    </source>
</reference>
<dbReference type="Pfam" id="PF00395">
    <property type="entry name" value="SLH"/>
    <property type="match status" value="2"/>
</dbReference>
<proteinExistence type="predicted"/>
<keyword evidence="5" id="KW-1185">Reference proteome</keyword>
<evidence type="ECO:0000256" key="2">
    <source>
        <dbReference type="SAM" id="SignalP"/>
    </source>
</evidence>
<feature type="signal peptide" evidence="2">
    <location>
        <begin position="1"/>
        <end position="26"/>
    </location>
</feature>
<organism evidence="4 5">
    <name type="scientific">Vallitalea pronyensis</name>
    <dbReference type="NCBI Taxonomy" id="1348613"/>
    <lineage>
        <taxon>Bacteria</taxon>
        <taxon>Bacillati</taxon>
        <taxon>Bacillota</taxon>
        <taxon>Clostridia</taxon>
        <taxon>Lachnospirales</taxon>
        <taxon>Vallitaleaceae</taxon>
        <taxon>Vallitalea</taxon>
    </lineage>
</organism>
<dbReference type="Proteomes" id="UP000683246">
    <property type="component" value="Chromosome"/>
</dbReference>
<feature type="domain" description="SLH" evidence="3">
    <location>
        <begin position="50"/>
        <end position="113"/>
    </location>
</feature>
<dbReference type="RefSeq" id="WP_212696666.1">
    <property type="nucleotide sequence ID" value="NZ_CP058649.1"/>
</dbReference>
<dbReference type="KEGG" id="vpy:HZI73_02400"/>
<evidence type="ECO:0000313" key="5">
    <source>
        <dbReference type="Proteomes" id="UP000683246"/>
    </source>
</evidence>
<gene>
    <name evidence="4" type="ORF">HZI73_02400</name>
</gene>